<protein>
    <recommendedName>
        <fullName evidence="2">F-box domain-containing protein</fullName>
    </recommendedName>
</protein>
<gene>
    <name evidence="3" type="ORF">QCA50_007488</name>
</gene>
<comment type="caution">
    <text evidence="3">The sequence shown here is derived from an EMBL/GenBank/DDBJ whole genome shotgun (WGS) entry which is preliminary data.</text>
</comment>
<evidence type="ECO:0000259" key="2">
    <source>
        <dbReference type="PROSITE" id="PS50181"/>
    </source>
</evidence>
<dbReference type="Proteomes" id="UP001385951">
    <property type="component" value="Unassembled WGS sequence"/>
</dbReference>
<dbReference type="AlphaFoldDB" id="A0AAW0G7R9"/>
<dbReference type="Pfam" id="PF12937">
    <property type="entry name" value="F-box-like"/>
    <property type="match status" value="1"/>
</dbReference>
<dbReference type="PROSITE" id="PS50181">
    <property type="entry name" value="FBOX"/>
    <property type="match status" value="1"/>
</dbReference>
<name>A0AAW0G7R9_9APHY</name>
<accession>A0AAW0G7R9</accession>
<feature type="compositionally biased region" description="Low complexity" evidence="1">
    <location>
        <begin position="8"/>
        <end position="17"/>
    </location>
</feature>
<reference evidence="3 4" key="1">
    <citation type="submission" date="2022-09" db="EMBL/GenBank/DDBJ databases">
        <authorList>
            <person name="Palmer J.M."/>
        </authorList>
    </citation>
    <scope>NUCLEOTIDE SEQUENCE [LARGE SCALE GENOMIC DNA]</scope>
    <source>
        <strain evidence="3 4">DSM 7382</strain>
    </source>
</reference>
<keyword evidence="4" id="KW-1185">Reference proteome</keyword>
<evidence type="ECO:0000313" key="4">
    <source>
        <dbReference type="Proteomes" id="UP001385951"/>
    </source>
</evidence>
<evidence type="ECO:0000313" key="3">
    <source>
        <dbReference type="EMBL" id="KAK7689693.1"/>
    </source>
</evidence>
<proteinExistence type="predicted"/>
<dbReference type="InterPro" id="IPR001810">
    <property type="entry name" value="F-box_dom"/>
</dbReference>
<sequence length="464" mass="52134">MSLSSHCSPTQTSHSSRPPSPSPSLQFLLDIADYACPPSPPPNTRFAFDHGKLSSLPSKDARTWFLDEISQAQSYILSLRAHANSLAEIHRLPNDLLSDIFNLVVEDDHQSDRQLYMNLRLSSVCQRWRTVALDSQLLWTVVDLSHLQRAAAFLQRSGTAAVDAYLDNGFYGQGGGDPSNVDGFSLWATSSPHASHISALYIEVPYNHMQELLDSLDCTFTNLLNLRLLCPIEKAEPRDGIQTIIYNPSRAHAIQELDLYKVCVPWYSPAYNNLRDLDLRYQVSNPSNAPTMDLFLSVLERSPELEFLRLAFAGPMLDSSYTSYPEPHRRVELTKLKSITLYNNPLDIGHLLAHLDFPATTGINLHAILSPSNSICDLFPRGGRLPVFADISHIHLGYTKTYTECAWEDLSLHLEATSRQSPHSRINVDFKWTGRRGKRCVGNRHPAVFPLPSYPLFPLADHAY</sequence>
<feature type="region of interest" description="Disordered" evidence="1">
    <location>
        <begin position="1"/>
        <end position="22"/>
    </location>
</feature>
<evidence type="ECO:0000256" key="1">
    <source>
        <dbReference type="SAM" id="MobiDB-lite"/>
    </source>
</evidence>
<dbReference type="EMBL" id="JASBNA010000008">
    <property type="protein sequence ID" value="KAK7689693.1"/>
    <property type="molecule type" value="Genomic_DNA"/>
</dbReference>
<feature type="domain" description="F-box" evidence="2">
    <location>
        <begin position="86"/>
        <end position="142"/>
    </location>
</feature>
<organism evidence="3 4">
    <name type="scientific">Cerrena zonata</name>
    <dbReference type="NCBI Taxonomy" id="2478898"/>
    <lineage>
        <taxon>Eukaryota</taxon>
        <taxon>Fungi</taxon>
        <taxon>Dikarya</taxon>
        <taxon>Basidiomycota</taxon>
        <taxon>Agaricomycotina</taxon>
        <taxon>Agaricomycetes</taxon>
        <taxon>Polyporales</taxon>
        <taxon>Cerrenaceae</taxon>
        <taxon>Cerrena</taxon>
    </lineage>
</organism>
<dbReference type="Gene3D" id="1.20.1280.50">
    <property type="match status" value="1"/>
</dbReference>